<name>A0A4P9VKN8_9GAMM</name>
<accession>A0A4P9VKN8</accession>
<reference evidence="1 2" key="1">
    <citation type="submission" date="2017-04" db="EMBL/GenBank/DDBJ databases">
        <title>Draft genome sequence of Zooshikella ganghwensis VG4 isolated from Red Sea sediments.</title>
        <authorList>
            <person name="Rehman Z."/>
            <person name="Alam I."/>
            <person name="Kamau A."/>
            <person name="Bajic V."/>
            <person name="Leiknes T."/>
        </authorList>
    </citation>
    <scope>NUCLEOTIDE SEQUENCE [LARGE SCALE GENOMIC DNA]</scope>
    <source>
        <strain evidence="1 2">VG4</strain>
    </source>
</reference>
<evidence type="ECO:0000313" key="2">
    <source>
        <dbReference type="Proteomes" id="UP000257039"/>
    </source>
</evidence>
<sequence length="70" mass="7794">MNTQCVGHVKWYCQNNGIGCIDIDGVIQVYINHSSFKEPGRYQLTPGQEVRLLLSRKGKGTHLASHVSPI</sequence>
<dbReference type="InterPro" id="IPR012340">
    <property type="entry name" value="NA-bd_OB-fold"/>
</dbReference>
<dbReference type="Gene3D" id="2.40.50.140">
    <property type="entry name" value="Nucleic acid-binding proteins"/>
    <property type="match status" value="1"/>
</dbReference>
<dbReference type="SUPFAM" id="SSF50249">
    <property type="entry name" value="Nucleic acid-binding proteins"/>
    <property type="match status" value="1"/>
</dbReference>
<protein>
    <recommendedName>
        <fullName evidence="3">Cold shock domain-containing protein</fullName>
    </recommendedName>
</protein>
<evidence type="ECO:0008006" key="3">
    <source>
        <dbReference type="Google" id="ProtNLM"/>
    </source>
</evidence>
<gene>
    <name evidence="1" type="ORF">B9G39_10650</name>
</gene>
<dbReference type="AlphaFoldDB" id="A0A4P9VKN8"/>
<comment type="caution">
    <text evidence="1">The sequence shown here is derived from an EMBL/GenBank/DDBJ whole genome shotgun (WGS) entry which is preliminary data.</text>
</comment>
<organism evidence="1 2">
    <name type="scientific">Zooshikella ganghwensis</name>
    <dbReference type="NCBI Taxonomy" id="202772"/>
    <lineage>
        <taxon>Bacteria</taxon>
        <taxon>Pseudomonadati</taxon>
        <taxon>Pseudomonadota</taxon>
        <taxon>Gammaproteobacteria</taxon>
        <taxon>Oceanospirillales</taxon>
        <taxon>Zooshikellaceae</taxon>
        <taxon>Zooshikella</taxon>
    </lineage>
</organism>
<dbReference type="Proteomes" id="UP000257039">
    <property type="component" value="Unassembled WGS sequence"/>
</dbReference>
<proteinExistence type="predicted"/>
<dbReference type="EMBL" id="NDXW01000001">
    <property type="protein sequence ID" value="RDH43865.1"/>
    <property type="molecule type" value="Genomic_DNA"/>
</dbReference>
<keyword evidence="2" id="KW-1185">Reference proteome</keyword>
<evidence type="ECO:0000313" key="1">
    <source>
        <dbReference type="EMBL" id="RDH43865.1"/>
    </source>
</evidence>
<dbReference type="RefSeq" id="WP_094787102.1">
    <property type="nucleotide sequence ID" value="NZ_NDXW01000001.1"/>
</dbReference>